<gene>
    <name evidence="1" type="primary">pph39</name>
</gene>
<organism evidence="1">
    <name type="scientific">Pseudomonas savastanoi pv. phaseolicola</name>
    <name type="common">Pseudomonas syringae pv. phaseolicola</name>
    <dbReference type="NCBI Taxonomy" id="319"/>
    <lineage>
        <taxon>Bacteria</taxon>
        <taxon>Pseudomonadati</taxon>
        <taxon>Pseudomonadota</taxon>
        <taxon>Gammaproteobacteria</taxon>
        <taxon>Pseudomonadales</taxon>
        <taxon>Pseudomonadaceae</taxon>
        <taxon>Pseudomonas</taxon>
    </lineage>
</organism>
<sequence>MTTTEAESYWEGLNPRERVLFDLLHTGVAAALGGDEKRATGIIEKAWKSADRLHPAGAQEALQQVANDQLKRLLKDADRLNFWQAHDWYTGERTADGEWHFFHTEDADGQSCAGASLREALDELKKVQPDLRGAMDDADAWEG</sequence>
<dbReference type="EMBL" id="AJ870974">
    <property type="protein sequence ID" value="CAI36080.1"/>
    <property type="molecule type" value="Genomic_DNA"/>
</dbReference>
<proteinExistence type="predicted"/>
<dbReference type="AlphaFoldDB" id="Q4LBL8"/>
<name>Q4LBL8_PSESH</name>
<reference evidence="1" key="1">
    <citation type="journal article" date="2005" name="Curr. Biol.">
        <title>Exposure to host resistance mechanisms drives evolution of bacterial virulence in plants.</title>
        <authorList>
            <person name="Pitman A.R."/>
            <person name="Jackson R.W."/>
            <person name="Mansfield J.W."/>
            <person name="Kaitell V."/>
            <person name="Thwaites R."/>
            <person name="Arnold D.L."/>
        </authorList>
    </citation>
    <scope>NUCLEOTIDE SEQUENCE</scope>
    <source>
        <strain evidence="1">1302A</strain>
    </source>
</reference>
<protein>
    <submittedName>
        <fullName evidence="1">Uncharacterized protein pph39</fullName>
    </submittedName>
</protein>
<accession>Q4LBL8</accession>
<dbReference type="RefSeq" id="WP_054072878.1">
    <property type="nucleotide sequence ID" value="NZ_LGKY01000010.1"/>
</dbReference>
<evidence type="ECO:0000313" key="1">
    <source>
        <dbReference type="EMBL" id="CAI36080.1"/>
    </source>
</evidence>